<evidence type="ECO:0000259" key="9">
    <source>
        <dbReference type="PROSITE" id="PS50928"/>
    </source>
</evidence>
<keyword evidence="4 7" id="KW-0812">Transmembrane</keyword>
<reference evidence="11" key="1">
    <citation type="journal article" date="2019" name="Int. J. Syst. Evol. Microbiol.">
        <title>The Global Catalogue of Microorganisms (GCM) 10K type strain sequencing project: providing services to taxonomists for standard genome sequencing and annotation.</title>
        <authorList>
            <consortium name="The Broad Institute Genomics Platform"/>
            <consortium name="The Broad Institute Genome Sequencing Center for Infectious Disease"/>
            <person name="Wu L."/>
            <person name="Ma J."/>
        </authorList>
    </citation>
    <scope>NUCLEOTIDE SEQUENCE [LARGE SCALE GENOMIC DNA]</scope>
    <source>
        <strain evidence="11">CCM 8653</strain>
    </source>
</reference>
<proteinExistence type="inferred from homology"/>
<dbReference type="CDD" id="cd06261">
    <property type="entry name" value="TM_PBP2"/>
    <property type="match status" value="1"/>
</dbReference>
<evidence type="ECO:0000313" key="10">
    <source>
        <dbReference type="EMBL" id="GGI09486.1"/>
    </source>
</evidence>
<gene>
    <name evidence="10" type="ORF">GCM10007368_26420</name>
</gene>
<evidence type="ECO:0000256" key="8">
    <source>
        <dbReference type="SAM" id="MobiDB-lite"/>
    </source>
</evidence>
<evidence type="ECO:0000256" key="3">
    <source>
        <dbReference type="ARBA" id="ARBA00022475"/>
    </source>
</evidence>
<evidence type="ECO:0000256" key="4">
    <source>
        <dbReference type="ARBA" id="ARBA00022692"/>
    </source>
</evidence>
<evidence type="ECO:0000256" key="6">
    <source>
        <dbReference type="ARBA" id="ARBA00023136"/>
    </source>
</evidence>
<feature type="transmembrane region" description="Helical" evidence="7">
    <location>
        <begin position="111"/>
        <end position="135"/>
    </location>
</feature>
<feature type="domain" description="ABC transmembrane type-1" evidence="9">
    <location>
        <begin position="112"/>
        <end position="301"/>
    </location>
</feature>
<dbReference type="InterPro" id="IPR035906">
    <property type="entry name" value="MetI-like_sf"/>
</dbReference>
<dbReference type="RefSeq" id="WP_188524169.1">
    <property type="nucleotide sequence ID" value="NZ_BMDG01000008.1"/>
</dbReference>
<keyword evidence="11" id="KW-1185">Reference proteome</keyword>
<name>A0ABQ2B6V9_9MICO</name>
<dbReference type="Proteomes" id="UP000632535">
    <property type="component" value="Unassembled WGS sequence"/>
</dbReference>
<dbReference type="Gene3D" id="1.10.3720.10">
    <property type="entry name" value="MetI-like"/>
    <property type="match status" value="1"/>
</dbReference>
<keyword evidence="2 7" id="KW-0813">Transport</keyword>
<dbReference type="PROSITE" id="PS50928">
    <property type="entry name" value="ABC_TM1"/>
    <property type="match status" value="1"/>
</dbReference>
<evidence type="ECO:0000256" key="5">
    <source>
        <dbReference type="ARBA" id="ARBA00022989"/>
    </source>
</evidence>
<keyword evidence="6 7" id="KW-0472">Membrane</keyword>
<dbReference type="InterPro" id="IPR000515">
    <property type="entry name" value="MetI-like"/>
</dbReference>
<dbReference type="SUPFAM" id="SSF161098">
    <property type="entry name" value="MetI-like"/>
    <property type="match status" value="1"/>
</dbReference>
<feature type="transmembrane region" description="Helical" evidence="7">
    <location>
        <begin position="48"/>
        <end position="70"/>
    </location>
</feature>
<feature type="transmembrane region" description="Helical" evidence="7">
    <location>
        <begin position="180"/>
        <end position="201"/>
    </location>
</feature>
<dbReference type="PANTHER" id="PTHR43744">
    <property type="entry name" value="ABC TRANSPORTER PERMEASE PROTEIN MG189-RELATED-RELATED"/>
    <property type="match status" value="1"/>
</dbReference>
<comment type="caution">
    <text evidence="10">The sequence shown here is derived from an EMBL/GenBank/DDBJ whole genome shotgun (WGS) entry which is preliminary data.</text>
</comment>
<feature type="region of interest" description="Disordered" evidence="8">
    <location>
        <begin position="1"/>
        <end position="31"/>
    </location>
</feature>
<protein>
    <submittedName>
        <fullName evidence="10">Sugar ABC transporter permease</fullName>
    </submittedName>
</protein>
<comment type="subcellular location">
    <subcellularLocation>
        <location evidence="1 7">Cell membrane</location>
        <topology evidence="1 7">Multi-pass membrane protein</topology>
    </subcellularLocation>
</comment>
<dbReference type="Pfam" id="PF00528">
    <property type="entry name" value="BPD_transp_1"/>
    <property type="match status" value="1"/>
</dbReference>
<sequence>MSVVDLDRPDAQPAASAPRGRRSLGEARRARAAENRTLTRLTLGTSRWARVLALVALVVLAAAWLVPLLWGLDTSFKTETDAASSATWVPPSGFTLEAYATVLARGDVLLWTWNTTVVAVAVTAITVLISAMAAYAFSRTLFRGRRALMALTVASILIPPQILIVPLFQQMQVFGLVDTLAAVILPQVVAPVMVFILKRFFDAIPEELLDAARIDGAGSWRLFWTIVMPLSRSILVAVAIFVFIGAWNNFLWPFIITNDPSLMTLPVGLATVKSAYGVQYAETMAAAMIAALPLLVVFMLFQRRIVQGVATTGMGGQ</sequence>
<keyword evidence="3" id="KW-1003">Cell membrane</keyword>
<dbReference type="PANTHER" id="PTHR43744:SF12">
    <property type="entry name" value="ABC TRANSPORTER PERMEASE PROTEIN MG189-RELATED"/>
    <property type="match status" value="1"/>
</dbReference>
<dbReference type="EMBL" id="BMDG01000008">
    <property type="protein sequence ID" value="GGI09486.1"/>
    <property type="molecule type" value="Genomic_DNA"/>
</dbReference>
<comment type="similarity">
    <text evidence="7">Belongs to the binding-protein-dependent transport system permease family.</text>
</comment>
<evidence type="ECO:0000256" key="2">
    <source>
        <dbReference type="ARBA" id="ARBA00022448"/>
    </source>
</evidence>
<accession>A0ABQ2B6V9</accession>
<feature type="compositionally biased region" description="Basic and acidic residues" evidence="8">
    <location>
        <begin position="1"/>
        <end position="10"/>
    </location>
</feature>
<evidence type="ECO:0000313" key="11">
    <source>
        <dbReference type="Proteomes" id="UP000632535"/>
    </source>
</evidence>
<keyword evidence="5 7" id="KW-1133">Transmembrane helix</keyword>
<feature type="transmembrane region" description="Helical" evidence="7">
    <location>
        <begin position="147"/>
        <end position="168"/>
    </location>
</feature>
<organism evidence="10 11">
    <name type="scientific">Isoptericola cucumis</name>
    <dbReference type="NCBI Taxonomy" id="1776856"/>
    <lineage>
        <taxon>Bacteria</taxon>
        <taxon>Bacillati</taxon>
        <taxon>Actinomycetota</taxon>
        <taxon>Actinomycetes</taxon>
        <taxon>Micrococcales</taxon>
        <taxon>Promicromonosporaceae</taxon>
        <taxon>Isoptericola</taxon>
    </lineage>
</organism>
<evidence type="ECO:0000256" key="1">
    <source>
        <dbReference type="ARBA" id="ARBA00004651"/>
    </source>
</evidence>
<evidence type="ECO:0000256" key="7">
    <source>
        <dbReference type="RuleBase" id="RU363032"/>
    </source>
</evidence>
<feature type="transmembrane region" description="Helical" evidence="7">
    <location>
        <begin position="283"/>
        <end position="301"/>
    </location>
</feature>